<protein>
    <submittedName>
        <fullName evidence="2">Membrane protein</fullName>
    </submittedName>
</protein>
<keyword evidence="1" id="KW-1133">Transmembrane helix</keyword>
<dbReference type="Proteomes" id="UP000255425">
    <property type="component" value="Unassembled WGS sequence"/>
</dbReference>
<name>A0A380H1J3_9STAP</name>
<feature type="transmembrane region" description="Helical" evidence="1">
    <location>
        <begin position="53"/>
        <end position="77"/>
    </location>
</feature>
<dbReference type="RefSeq" id="WP_115313067.1">
    <property type="nucleotide sequence ID" value="NZ_CP066042.1"/>
</dbReference>
<proteinExistence type="predicted"/>
<evidence type="ECO:0000313" key="2">
    <source>
        <dbReference type="EMBL" id="SUM70464.1"/>
    </source>
</evidence>
<evidence type="ECO:0000313" key="3">
    <source>
        <dbReference type="Proteomes" id="UP000255425"/>
    </source>
</evidence>
<feature type="transmembrane region" description="Helical" evidence="1">
    <location>
        <begin position="135"/>
        <end position="154"/>
    </location>
</feature>
<feature type="transmembrane region" description="Helical" evidence="1">
    <location>
        <begin position="20"/>
        <end position="41"/>
    </location>
</feature>
<keyword evidence="1" id="KW-0472">Membrane</keyword>
<evidence type="ECO:0000256" key="1">
    <source>
        <dbReference type="SAM" id="Phobius"/>
    </source>
</evidence>
<organism evidence="2 3">
    <name type="scientific">Staphylococcus saccharolyticus</name>
    <dbReference type="NCBI Taxonomy" id="33028"/>
    <lineage>
        <taxon>Bacteria</taxon>
        <taxon>Bacillati</taxon>
        <taxon>Bacillota</taxon>
        <taxon>Bacilli</taxon>
        <taxon>Bacillales</taxon>
        <taxon>Staphylococcaceae</taxon>
        <taxon>Staphylococcus</taxon>
    </lineage>
</organism>
<keyword evidence="3" id="KW-1185">Reference proteome</keyword>
<dbReference type="GeneID" id="63936738"/>
<dbReference type="InterPro" id="IPR021683">
    <property type="entry name" value="DUF3267"/>
</dbReference>
<keyword evidence="1" id="KW-0812">Transmembrane</keyword>
<dbReference type="EMBL" id="UHDZ01000001">
    <property type="protein sequence ID" value="SUM70464.1"/>
    <property type="molecule type" value="Genomic_DNA"/>
</dbReference>
<dbReference type="AlphaFoldDB" id="A0A380H1J3"/>
<feature type="transmembrane region" description="Helical" evidence="1">
    <location>
        <begin position="105"/>
        <end position="129"/>
    </location>
</feature>
<accession>A0A380H1J3</accession>
<gene>
    <name evidence="2" type="ORF">NCTC11807_01208</name>
</gene>
<reference evidence="2 3" key="1">
    <citation type="submission" date="2018-06" db="EMBL/GenBank/DDBJ databases">
        <authorList>
            <consortium name="Pathogen Informatics"/>
            <person name="Doyle S."/>
        </authorList>
    </citation>
    <scope>NUCLEOTIDE SEQUENCE [LARGE SCALE GENOMIC DNA]</scope>
    <source>
        <strain evidence="2 3">NCTC11807</strain>
    </source>
</reference>
<sequence>MFLCTRQIDIYARFGIQRIAFLSIVATIITFLVSYEVMYYFLDTPLSDKHFFILIIFILLMYPIHKVVHLLFFLPYYKSFKVHKLSNKKWVPYFNTYLNTPVHKIYFCINLILPIFFLSGIFVLLSIYLPQYGHYFMFLLSLNIGCSMMDILYLKILLFSNDGHYVEEHQSGLHILKKVDNPNANRSSL</sequence>
<dbReference type="Pfam" id="PF11667">
    <property type="entry name" value="DUF3267"/>
    <property type="match status" value="1"/>
</dbReference>